<dbReference type="EMBL" id="SZUA01000002">
    <property type="protein sequence ID" value="TKR30883.1"/>
    <property type="molecule type" value="Genomic_DNA"/>
</dbReference>
<protein>
    <submittedName>
        <fullName evidence="3">DUF4426 domain-containing protein</fullName>
    </submittedName>
</protein>
<comment type="caution">
    <text evidence="3">The sequence shown here is derived from an EMBL/GenBank/DDBJ whole genome shotgun (WGS) entry which is preliminary data.</text>
</comment>
<feature type="chain" id="PRO_5020735285" evidence="1">
    <location>
        <begin position="24"/>
        <end position="158"/>
    </location>
</feature>
<evidence type="ECO:0000313" key="3">
    <source>
        <dbReference type="EMBL" id="TKR30883.1"/>
    </source>
</evidence>
<dbReference type="Proteomes" id="UP000308707">
    <property type="component" value="Unassembled WGS sequence"/>
</dbReference>
<evidence type="ECO:0000313" key="4">
    <source>
        <dbReference type="Proteomes" id="UP000308707"/>
    </source>
</evidence>
<dbReference type="RefSeq" id="WP_137267314.1">
    <property type="nucleotide sequence ID" value="NZ_SZUA01000002.1"/>
</dbReference>
<evidence type="ECO:0000259" key="2">
    <source>
        <dbReference type="Pfam" id="PF14467"/>
    </source>
</evidence>
<name>A0A4V5ZQB9_9GAMM</name>
<organism evidence="3 4">
    <name type="scientific">Luteimonas gilva</name>
    <dbReference type="NCBI Taxonomy" id="2572684"/>
    <lineage>
        <taxon>Bacteria</taxon>
        <taxon>Pseudomonadati</taxon>
        <taxon>Pseudomonadota</taxon>
        <taxon>Gammaproteobacteria</taxon>
        <taxon>Lysobacterales</taxon>
        <taxon>Lysobacteraceae</taxon>
        <taxon>Luteimonas</taxon>
    </lineage>
</organism>
<dbReference type="Pfam" id="PF14467">
    <property type="entry name" value="DUF4426"/>
    <property type="match status" value="1"/>
</dbReference>
<dbReference type="AlphaFoldDB" id="A0A4V5ZQB9"/>
<dbReference type="InterPro" id="IPR025218">
    <property type="entry name" value="DUF4426"/>
</dbReference>
<proteinExistence type="predicted"/>
<dbReference type="OrthoDB" id="5976095at2"/>
<evidence type="ECO:0000256" key="1">
    <source>
        <dbReference type="SAM" id="SignalP"/>
    </source>
</evidence>
<reference evidence="3 4" key="1">
    <citation type="submission" date="2019-04" db="EMBL/GenBank/DDBJ databases">
        <title>Reference strain of H23.</title>
        <authorList>
            <person name="Luo X."/>
        </authorList>
    </citation>
    <scope>NUCLEOTIDE SEQUENCE [LARGE SCALE GENOMIC DNA]</scope>
    <source>
        <strain evidence="3 4">H23</strain>
    </source>
</reference>
<gene>
    <name evidence="3" type="ORF">FCE95_12380</name>
</gene>
<feature type="signal peptide" evidence="1">
    <location>
        <begin position="1"/>
        <end position="23"/>
    </location>
</feature>
<dbReference type="PROSITE" id="PS51257">
    <property type="entry name" value="PROKAR_LIPOPROTEIN"/>
    <property type="match status" value="1"/>
</dbReference>
<feature type="domain" description="DUF4426" evidence="2">
    <location>
        <begin position="40"/>
        <end position="157"/>
    </location>
</feature>
<keyword evidence="4" id="KW-1185">Reference proteome</keyword>
<sequence length="158" mass="16522">MNQLIRCACLAAFLALSACGGQAPSPVPASAPAGGEAVETVGDAIARANAVQTSALNEAVARQYGIARNDKTVLLLVAVRKGSGGAESAVPARVTATVTGLTGDKRNIEMRELRTSDLLDYVGTVDTSLPETLRFEVDVAIEGNATAKLRFSREFYPR</sequence>
<dbReference type="Gene3D" id="2.60.40.3340">
    <property type="entry name" value="Domain of unknown function DUF4426"/>
    <property type="match status" value="1"/>
</dbReference>
<keyword evidence="1" id="KW-0732">Signal</keyword>
<accession>A0A4V5ZQB9</accession>